<dbReference type="Gene3D" id="3.40.50.300">
    <property type="entry name" value="P-loop containing nucleotide triphosphate hydrolases"/>
    <property type="match status" value="1"/>
</dbReference>
<organism evidence="4 5">
    <name type="scientific">Camellia sinensis</name>
    <name type="common">Tea plant</name>
    <name type="synonym">Thea sinensis</name>
    <dbReference type="NCBI Taxonomy" id="4442"/>
    <lineage>
        <taxon>Eukaryota</taxon>
        <taxon>Viridiplantae</taxon>
        <taxon>Streptophyta</taxon>
        <taxon>Embryophyta</taxon>
        <taxon>Tracheophyta</taxon>
        <taxon>Spermatophyta</taxon>
        <taxon>Magnoliopsida</taxon>
        <taxon>eudicotyledons</taxon>
        <taxon>Gunneridae</taxon>
        <taxon>Pentapetalae</taxon>
        <taxon>asterids</taxon>
        <taxon>Ericales</taxon>
        <taxon>Theaceae</taxon>
        <taxon>Camellia</taxon>
    </lineage>
</organism>
<evidence type="ECO:0000259" key="3">
    <source>
        <dbReference type="Pfam" id="PF00005"/>
    </source>
</evidence>
<dbReference type="PANTHER" id="PTHR24223">
    <property type="entry name" value="ATP-BINDING CASSETTE SUB-FAMILY C"/>
    <property type="match status" value="1"/>
</dbReference>
<dbReference type="EMBL" id="JACBKZ010000003">
    <property type="protein sequence ID" value="KAF5953349.1"/>
    <property type="molecule type" value="Genomic_DNA"/>
</dbReference>
<dbReference type="GO" id="GO:0016020">
    <property type="term" value="C:membrane"/>
    <property type="evidence" value="ECO:0007669"/>
    <property type="project" value="TreeGrafter"/>
</dbReference>
<name>A0A7J7HKX1_CAMSI</name>
<dbReference type="SUPFAM" id="SSF52540">
    <property type="entry name" value="P-loop containing nucleoside triphosphate hydrolases"/>
    <property type="match status" value="1"/>
</dbReference>
<keyword evidence="2" id="KW-0067">ATP-binding</keyword>
<sequence length="133" mass="14764">MSKQIRYKHDAPLVLRGISCTFEGGHKIDIVGRTGSGKTTLIGALFRLVEPVGGKIVVDRIDISTLGLHDLRSHFGIIPQDPTLFNGTVRYNLDPFSQHTDHEIWEALGKCQLREAVVEKEDGLDSLGEKPKF</sequence>
<reference evidence="5" key="1">
    <citation type="journal article" date="2020" name="Nat. Commun.">
        <title>Genome assembly of wild tea tree DASZ reveals pedigree and selection history of tea varieties.</title>
        <authorList>
            <person name="Zhang W."/>
            <person name="Zhang Y."/>
            <person name="Qiu H."/>
            <person name="Guo Y."/>
            <person name="Wan H."/>
            <person name="Zhang X."/>
            <person name="Scossa F."/>
            <person name="Alseekh S."/>
            <person name="Zhang Q."/>
            <person name="Wang P."/>
            <person name="Xu L."/>
            <person name="Schmidt M.H."/>
            <person name="Jia X."/>
            <person name="Li D."/>
            <person name="Zhu A."/>
            <person name="Guo F."/>
            <person name="Chen W."/>
            <person name="Ni D."/>
            <person name="Usadel B."/>
            <person name="Fernie A.R."/>
            <person name="Wen W."/>
        </authorList>
    </citation>
    <scope>NUCLEOTIDE SEQUENCE [LARGE SCALE GENOMIC DNA]</scope>
    <source>
        <strain evidence="5">cv. G240</strain>
    </source>
</reference>
<evidence type="ECO:0000313" key="5">
    <source>
        <dbReference type="Proteomes" id="UP000593564"/>
    </source>
</evidence>
<evidence type="ECO:0000256" key="1">
    <source>
        <dbReference type="ARBA" id="ARBA00022741"/>
    </source>
</evidence>
<dbReference type="Proteomes" id="UP000593564">
    <property type="component" value="Unassembled WGS sequence"/>
</dbReference>
<dbReference type="Pfam" id="PF00005">
    <property type="entry name" value="ABC_tran"/>
    <property type="match status" value="1"/>
</dbReference>
<feature type="domain" description="ABC transporter" evidence="3">
    <location>
        <begin position="15"/>
        <end position="117"/>
    </location>
</feature>
<reference evidence="4 5" key="2">
    <citation type="submission" date="2020-07" db="EMBL/GenBank/DDBJ databases">
        <title>Genome assembly of wild tea tree DASZ reveals pedigree and selection history of tea varieties.</title>
        <authorList>
            <person name="Zhang W."/>
        </authorList>
    </citation>
    <scope>NUCLEOTIDE SEQUENCE [LARGE SCALE GENOMIC DNA]</scope>
    <source>
        <strain evidence="5">cv. G240</strain>
        <tissue evidence="4">Leaf</tissue>
    </source>
</reference>
<keyword evidence="1" id="KW-0547">Nucleotide-binding</keyword>
<gene>
    <name evidence="4" type="ORF">HYC85_006205</name>
</gene>
<dbReference type="PANTHER" id="PTHR24223:SF369">
    <property type="entry name" value="ABC TRANSPORTER C FAMILY MEMBER 10"/>
    <property type="match status" value="1"/>
</dbReference>
<dbReference type="InterPro" id="IPR027417">
    <property type="entry name" value="P-loop_NTPase"/>
</dbReference>
<dbReference type="GO" id="GO:0005524">
    <property type="term" value="F:ATP binding"/>
    <property type="evidence" value="ECO:0007669"/>
    <property type="project" value="UniProtKB-KW"/>
</dbReference>
<evidence type="ECO:0000256" key="2">
    <source>
        <dbReference type="ARBA" id="ARBA00022840"/>
    </source>
</evidence>
<dbReference type="GO" id="GO:0042626">
    <property type="term" value="F:ATPase-coupled transmembrane transporter activity"/>
    <property type="evidence" value="ECO:0007669"/>
    <property type="project" value="TreeGrafter"/>
</dbReference>
<accession>A0A7J7HKX1</accession>
<protein>
    <recommendedName>
        <fullName evidence="3">ABC transporter domain-containing protein</fullName>
    </recommendedName>
</protein>
<dbReference type="InterPro" id="IPR050173">
    <property type="entry name" value="ABC_transporter_C-like"/>
</dbReference>
<dbReference type="GO" id="GO:0016887">
    <property type="term" value="F:ATP hydrolysis activity"/>
    <property type="evidence" value="ECO:0007669"/>
    <property type="project" value="InterPro"/>
</dbReference>
<dbReference type="InterPro" id="IPR003439">
    <property type="entry name" value="ABC_transporter-like_ATP-bd"/>
</dbReference>
<keyword evidence="5" id="KW-1185">Reference proteome</keyword>
<comment type="caution">
    <text evidence="4">The sequence shown here is derived from an EMBL/GenBank/DDBJ whole genome shotgun (WGS) entry which is preliminary data.</text>
</comment>
<dbReference type="AlphaFoldDB" id="A0A7J7HKX1"/>
<evidence type="ECO:0000313" key="4">
    <source>
        <dbReference type="EMBL" id="KAF5953349.1"/>
    </source>
</evidence>
<proteinExistence type="predicted"/>